<proteinExistence type="predicted"/>
<evidence type="ECO:0000313" key="2">
    <source>
        <dbReference type="EMBL" id="URE00091.1"/>
    </source>
</evidence>
<dbReference type="Pfam" id="PF15365">
    <property type="entry name" value="PNRC"/>
    <property type="match status" value="1"/>
</dbReference>
<dbReference type="EMBL" id="CP097507">
    <property type="protein sequence ID" value="URE00091.1"/>
    <property type="molecule type" value="Genomic_DNA"/>
</dbReference>
<feature type="region of interest" description="Disordered" evidence="1">
    <location>
        <begin position="33"/>
        <end position="52"/>
    </location>
</feature>
<organism evidence="2 3">
    <name type="scientific">Musa troglodytarum</name>
    <name type="common">fe'i banana</name>
    <dbReference type="NCBI Taxonomy" id="320322"/>
    <lineage>
        <taxon>Eukaryota</taxon>
        <taxon>Viridiplantae</taxon>
        <taxon>Streptophyta</taxon>
        <taxon>Embryophyta</taxon>
        <taxon>Tracheophyta</taxon>
        <taxon>Spermatophyta</taxon>
        <taxon>Magnoliopsida</taxon>
        <taxon>Liliopsida</taxon>
        <taxon>Zingiberales</taxon>
        <taxon>Musaceae</taxon>
        <taxon>Musa</taxon>
    </lineage>
</organism>
<sequence length="236" mass="24815">MSPTGPSPPPSSINVAPRGSHSPSLAFFFIASSPPSVGTGKSGGTRRRRAEISKSPPFSVSLSAFEFVAVMGTEVLRPHDCLLRPSLALRNSKPIRRRRDSSLKRSAKPRHPAPGGGYLVVGQVAILRRGESLEAEKATKGEPVAGSGGWEPAVFITGRLGRDPAMIPRELPLLLPAAEAAAALPGEVYAGSGFVLSPSPRALPLPTFSRKKEGSAAAAVVDCSATRDLRRLLRLD</sequence>
<feature type="compositionally biased region" description="Basic residues" evidence="1">
    <location>
        <begin position="93"/>
        <end position="111"/>
    </location>
</feature>
<reference evidence="2" key="1">
    <citation type="submission" date="2022-05" db="EMBL/GenBank/DDBJ databases">
        <title>The Musa troglodytarum L. genome provides insights into the mechanism of non-climacteric behaviour and enrichment of carotenoids.</title>
        <authorList>
            <person name="Wang J."/>
        </authorList>
    </citation>
    <scope>NUCLEOTIDE SEQUENCE</scope>
    <source>
        <tissue evidence="2">Leaf</tissue>
    </source>
</reference>
<dbReference type="Proteomes" id="UP001055439">
    <property type="component" value="Chromosome 5"/>
</dbReference>
<accession>A0A9E7FNM6</accession>
<dbReference type="GO" id="GO:0016071">
    <property type="term" value="P:mRNA metabolic process"/>
    <property type="evidence" value="ECO:0007669"/>
    <property type="project" value="UniProtKB-ARBA"/>
</dbReference>
<protein>
    <submittedName>
        <fullName evidence="2">Uncharacterized protein</fullName>
    </submittedName>
</protein>
<name>A0A9E7FNM6_9LILI</name>
<dbReference type="InterPro" id="IPR028322">
    <property type="entry name" value="PNRC-like_rgn"/>
</dbReference>
<keyword evidence="3" id="KW-1185">Reference proteome</keyword>
<gene>
    <name evidence="2" type="ORF">MUK42_18355</name>
</gene>
<dbReference type="AlphaFoldDB" id="A0A9E7FNM6"/>
<evidence type="ECO:0000313" key="3">
    <source>
        <dbReference type="Proteomes" id="UP001055439"/>
    </source>
</evidence>
<dbReference type="OrthoDB" id="770116at2759"/>
<dbReference type="PANTHER" id="PTHR33670">
    <property type="entry name" value="SPLICING FACTOR, PROLINE- AND GLUTAMINE-RICH-LIKE"/>
    <property type="match status" value="1"/>
</dbReference>
<dbReference type="PANTHER" id="PTHR33670:SF1">
    <property type="entry name" value="OS09G0416300 PROTEIN"/>
    <property type="match status" value="1"/>
</dbReference>
<evidence type="ECO:0000256" key="1">
    <source>
        <dbReference type="SAM" id="MobiDB-lite"/>
    </source>
</evidence>
<feature type="region of interest" description="Disordered" evidence="1">
    <location>
        <begin position="93"/>
        <end position="117"/>
    </location>
</feature>